<organism evidence="1 2">
    <name type="scientific">Durusdinium trenchii</name>
    <dbReference type="NCBI Taxonomy" id="1381693"/>
    <lineage>
        <taxon>Eukaryota</taxon>
        <taxon>Sar</taxon>
        <taxon>Alveolata</taxon>
        <taxon>Dinophyceae</taxon>
        <taxon>Suessiales</taxon>
        <taxon>Symbiodiniaceae</taxon>
        <taxon>Durusdinium</taxon>
    </lineage>
</organism>
<keyword evidence="2" id="KW-1185">Reference proteome</keyword>
<dbReference type="EMBL" id="CAXAMM010034114">
    <property type="protein sequence ID" value="CAK9072334.1"/>
    <property type="molecule type" value="Genomic_DNA"/>
</dbReference>
<name>A0ABP0PBA0_9DINO</name>
<accession>A0ABP0PBA0</accession>
<reference evidence="1 2" key="1">
    <citation type="submission" date="2024-02" db="EMBL/GenBank/DDBJ databases">
        <authorList>
            <person name="Chen Y."/>
            <person name="Shah S."/>
            <person name="Dougan E. K."/>
            <person name="Thang M."/>
            <person name="Chan C."/>
        </authorList>
    </citation>
    <scope>NUCLEOTIDE SEQUENCE [LARGE SCALE GENOMIC DNA]</scope>
</reference>
<evidence type="ECO:0000313" key="1">
    <source>
        <dbReference type="EMBL" id="CAK9072334.1"/>
    </source>
</evidence>
<evidence type="ECO:0000313" key="2">
    <source>
        <dbReference type="Proteomes" id="UP001642464"/>
    </source>
</evidence>
<gene>
    <name evidence="1" type="ORF">SCF082_LOCUS35598</name>
</gene>
<proteinExistence type="predicted"/>
<dbReference type="Proteomes" id="UP001642464">
    <property type="component" value="Unassembled WGS sequence"/>
</dbReference>
<sequence>MAFRYQLPVDGLPILHSWLRVLKDVLLCGFESWRETLEVKSMVAMPYGQPMDFGQVLVVKGNGRLSVVLWAIMHTYTHLRDRMSPEEKADFGRWLKTVKLLQCKFSLAKLSDCVGVHAEVWELLEMHLHAFKFEQDYMSDAETALEVLDPQFNPEETTMFKEHKPEEVDAVKEQVAQCDAQVSVLNQDARKAQFEADCLALARDLAQVASLYKVIEKGERGRRQEKLAHLRAQNVIGAAIVNDYMLQNLAVHSGVIKDQMNVLTKDASIAVVIAPYLVSEKQQGSDKDREQNTFNGCQIMLDRSLSEVQEAAQLLSGEQLPRILLNSVLMKSGVSSGGTVGIMNLTPYDAWLERTCHKGFDGMTFRTVSTTKNLQISQYVEKVLALDLMEDWPYEKDPPPPPPGQGEVDPSAYPLKVVKLDFDVDPSKKGWDRYGRKNAAEIQALVVAAQEEQKAPPVKIVPWEEPVALEQVMDQYVVETKFSGRMAGTSLLLVRARRRDGSLSQVVDDQEFKLFIVVWRHFMGRMTDQR</sequence>
<comment type="caution">
    <text evidence="1">The sequence shown here is derived from an EMBL/GenBank/DDBJ whole genome shotgun (WGS) entry which is preliminary data.</text>
</comment>
<protein>
    <submittedName>
        <fullName evidence="1">Uncharacterized protein</fullName>
    </submittedName>
</protein>